<dbReference type="PANTHER" id="PTHR48051">
    <property type="match status" value="1"/>
</dbReference>
<feature type="compositionally biased region" description="Low complexity" evidence="3">
    <location>
        <begin position="703"/>
        <end position="714"/>
    </location>
</feature>
<dbReference type="InterPro" id="IPR032675">
    <property type="entry name" value="LRR_dom_sf"/>
</dbReference>
<feature type="compositionally biased region" description="Basic and acidic residues" evidence="3">
    <location>
        <begin position="599"/>
        <end position="627"/>
    </location>
</feature>
<reference evidence="4 5" key="1">
    <citation type="submission" date="2014-05" db="EMBL/GenBank/DDBJ databases">
        <title>Draft genome sequence of a rare smut relative, Tilletiaria anomala UBC 951.</title>
        <authorList>
            <consortium name="DOE Joint Genome Institute"/>
            <person name="Toome M."/>
            <person name="Kuo A."/>
            <person name="Henrissat B."/>
            <person name="Lipzen A."/>
            <person name="Tritt A."/>
            <person name="Yoshinaga Y."/>
            <person name="Zane M."/>
            <person name="Barry K."/>
            <person name="Grigoriev I.V."/>
            <person name="Spatafora J.W."/>
            <person name="Aimea M.C."/>
        </authorList>
    </citation>
    <scope>NUCLEOTIDE SEQUENCE [LARGE SCALE GENOMIC DNA]</scope>
    <source>
        <strain evidence="4 5">UBC 951</strain>
    </source>
</reference>
<dbReference type="SUPFAM" id="SSF52058">
    <property type="entry name" value="L domain-like"/>
    <property type="match status" value="1"/>
</dbReference>
<dbReference type="SMART" id="SM00369">
    <property type="entry name" value="LRR_TYP"/>
    <property type="match status" value="2"/>
</dbReference>
<feature type="region of interest" description="Disordered" evidence="3">
    <location>
        <begin position="687"/>
        <end position="735"/>
    </location>
</feature>
<dbReference type="EMBL" id="JMSN01000105">
    <property type="protein sequence ID" value="KDN39391.1"/>
    <property type="molecule type" value="Genomic_DNA"/>
</dbReference>
<feature type="compositionally biased region" description="Basic and acidic residues" evidence="3">
    <location>
        <begin position="577"/>
        <end position="587"/>
    </location>
</feature>
<dbReference type="GeneID" id="25267304"/>
<dbReference type="AlphaFoldDB" id="A0A066VD82"/>
<feature type="region of interest" description="Disordered" evidence="3">
    <location>
        <begin position="1"/>
        <end position="24"/>
    </location>
</feature>
<sequence length="735" mass="77272">MPVPQVERAGHRDPMLHQGSKGASKIVPIMPKVELTDASANLKEEEDDSPTSSLLEQTALELSAHPLPAYDALAATLSRFKRLRKLNLSAMEPSESQPNGLDSIKWLGRAALESRNSSKRESKKRRDQDIEQVWFGKELTTVNLSGNYALGRAQADQGEGALAGLEVLPSLFSLDLSSCSLARLPLLVLQPSLRALVLSSNELEALPTLPVMPQLNTLILSRNRITSIPSTLPSSLPALKKFSVAHNILKDGSKLPDFTPCTSLREVRLNGNTGLGSLPSHLKSWGKGRDGKAPGLELIDLGDCGIDAWCALEPLLQAGKAASASGRKGLRNLNLRGNEVAETDNFRVRILECHCTLRTLNNASIVPKRKRMEEGGVSALPAAESVAEGTGFKAVIDATKASASGAVPKDQAAQENVGAARSASEHHGKHKRGARGGNKKHKAAAPGDGYVGLEDVTPDVVEQAVESDEEDARDRASEKRMLGSSGARKRKRSGKGQQVVLEAEEDAGAETSDGPISAKKRKTDSAPQQAKMQAGRQEAKKSGKNKKDDKISKKGDKGPKGTNEMKNSAPPSASGSKSDKSANKSKDSPSSGNAVDESDNVKSPKEPRDKPSKQGRDTRSKVADAKKQQLPSISNLLAGEPKDASPSALRPPSSGAPIVANAAAAPPTKAEERSAVVGIVEVKSVKKKQKQNKAHDARGSIKASATGGATPASGVGIGVGGGGSGDAWGVGSSVW</sequence>
<dbReference type="PANTHER" id="PTHR48051:SF46">
    <property type="entry name" value="LEUCINE RICH REPEAT-CONTAINING DOMAIN PROTEIN"/>
    <property type="match status" value="1"/>
</dbReference>
<feature type="compositionally biased region" description="Basic residues" evidence="3">
    <location>
        <begin position="427"/>
        <end position="443"/>
    </location>
</feature>
<evidence type="ECO:0000313" key="5">
    <source>
        <dbReference type="Proteomes" id="UP000027361"/>
    </source>
</evidence>
<dbReference type="RefSeq" id="XP_013241020.1">
    <property type="nucleotide sequence ID" value="XM_013385566.1"/>
</dbReference>
<dbReference type="InterPro" id="IPR003591">
    <property type="entry name" value="Leu-rich_rpt_typical-subtyp"/>
</dbReference>
<comment type="caution">
    <text evidence="4">The sequence shown here is derived from an EMBL/GenBank/DDBJ whole genome shotgun (WGS) entry which is preliminary data.</text>
</comment>
<feature type="compositionally biased region" description="Gly residues" evidence="3">
    <location>
        <begin position="715"/>
        <end position="728"/>
    </location>
</feature>
<dbReference type="HOGENOM" id="CLU_377308_0_0_1"/>
<feature type="compositionally biased region" description="Low complexity" evidence="3">
    <location>
        <begin position="656"/>
        <end position="668"/>
    </location>
</feature>
<keyword evidence="1" id="KW-0433">Leucine-rich repeat</keyword>
<feature type="compositionally biased region" description="Low complexity" evidence="3">
    <location>
        <begin position="566"/>
        <end position="576"/>
    </location>
</feature>
<evidence type="ECO:0000256" key="2">
    <source>
        <dbReference type="ARBA" id="ARBA00022737"/>
    </source>
</evidence>
<evidence type="ECO:0000313" key="4">
    <source>
        <dbReference type="EMBL" id="KDN39391.1"/>
    </source>
</evidence>
<keyword evidence="5" id="KW-1185">Reference proteome</keyword>
<dbReference type="Gene3D" id="3.80.10.10">
    <property type="entry name" value="Ribonuclease Inhibitor"/>
    <property type="match status" value="2"/>
</dbReference>
<organism evidence="4 5">
    <name type="scientific">Tilletiaria anomala (strain ATCC 24038 / CBS 436.72 / UBC 951)</name>
    <dbReference type="NCBI Taxonomy" id="1037660"/>
    <lineage>
        <taxon>Eukaryota</taxon>
        <taxon>Fungi</taxon>
        <taxon>Dikarya</taxon>
        <taxon>Basidiomycota</taxon>
        <taxon>Ustilaginomycotina</taxon>
        <taxon>Exobasidiomycetes</taxon>
        <taxon>Georgefischeriales</taxon>
        <taxon>Tilletiariaceae</taxon>
        <taxon>Tilletiaria</taxon>
    </lineage>
</organism>
<dbReference type="InterPro" id="IPR050216">
    <property type="entry name" value="LRR_domain-containing"/>
</dbReference>
<dbReference type="PROSITE" id="PS51450">
    <property type="entry name" value="LRR"/>
    <property type="match status" value="2"/>
</dbReference>
<feature type="compositionally biased region" description="Basic and acidic residues" evidence="3">
    <location>
        <begin position="472"/>
        <end position="481"/>
    </location>
</feature>
<feature type="compositionally biased region" description="Basic and acidic residues" evidence="3">
    <location>
        <begin position="537"/>
        <end position="559"/>
    </location>
</feature>
<gene>
    <name evidence="4" type="ORF">K437DRAFT_296116</name>
</gene>
<keyword evidence="2" id="KW-0677">Repeat</keyword>
<evidence type="ECO:0000256" key="1">
    <source>
        <dbReference type="ARBA" id="ARBA00022614"/>
    </source>
</evidence>
<proteinExistence type="predicted"/>
<name>A0A066VD82_TILAU</name>
<dbReference type="InterPro" id="IPR001611">
    <property type="entry name" value="Leu-rich_rpt"/>
</dbReference>
<dbReference type="Proteomes" id="UP000027361">
    <property type="component" value="Unassembled WGS sequence"/>
</dbReference>
<accession>A0A066VD82</accession>
<dbReference type="OrthoDB" id="1517790at2759"/>
<dbReference type="STRING" id="1037660.A0A066VD82"/>
<dbReference type="InParanoid" id="A0A066VD82"/>
<dbReference type="GO" id="GO:0005737">
    <property type="term" value="C:cytoplasm"/>
    <property type="evidence" value="ECO:0007669"/>
    <property type="project" value="TreeGrafter"/>
</dbReference>
<protein>
    <submittedName>
        <fullName evidence="4">L domain-like protein</fullName>
    </submittedName>
</protein>
<feature type="region of interest" description="Disordered" evidence="3">
    <location>
        <begin position="403"/>
        <end position="673"/>
    </location>
</feature>
<evidence type="ECO:0000256" key="3">
    <source>
        <dbReference type="SAM" id="MobiDB-lite"/>
    </source>
</evidence>